<feature type="compositionally biased region" description="Polar residues" evidence="2">
    <location>
        <begin position="250"/>
        <end position="260"/>
    </location>
</feature>
<keyword evidence="1" id="KW-0694">RNA-binding</keyword>
<dbReference type="GO" id="GO:0003968">
    <property type="term" value="F:RNA-directed RNA polymerase activity"/>
    <property type="evidence" value="ECO:0007669"/>
    <property type="project" value="UniProtKB-KW"/>
</dbReference>
<feature type="compositionally biased region" description="Polar residues" evidence="2">
    <location>
        <begin position="69"/>
        <end position="78"/>
    </location>
</feature>
<proteinExistence type="inferred from homology"/>
<feature type="compositionally biased region" description="Polar residues" evidence="2">
    <location>
        <begin position="114"/>
        <end position="131"/>
    </location>
</feature>
<name>A0A401G565_9APHY</name>
<comment type="catalytic activity">
    <reaction evidence="1">
        <text>RNA(n) + a ribonucleoside 5'-triphosphate = RNA(n+1) + diphosphate</text>
        <dbReference type="Rhea" id="RHEA:21248"/>
        <dbReference type="Rhea" id="RHEA-COMP:14527"/>
        <dbReference type="Rhea" id="RHEA-COMP:17342"/>
        <dbReference type="ChEBI" id="CHEBI:33019"/>
        <dbReference type="ChEBI" id="CHEBI:61557"/>
        <dbReference type="ChEBI" id="CHEBI:140395"/>
        <dbReference type="EC" id="2.7.7.48"/>
    </reaction>
</comment>
<dbReference type="GeneID" id="38774225"/>
<keyword evidence="1 4" id="KW-0696">RNA-directed RNA polymerase</keyword>
<dbReference type="EC" id="2.7.7.48" evidence="1"/>
<dbReference type="GO" id="GO:0003723">
    <property type="term" value="F:RNA binding"/>
    <property type="evidence" value="ECO:0007669"/>
    <property type="project" value="UniProtKB-KW"/>
</dbReference>
<dbReference type="AlphaFoldDB" id="A0A401G565"/>
<comment type="caution">
    <text evidence="4">The sequence shown here is derived from an EMBL/GenBank/DDBJ whole genome shotgun (WGS) entry which is preliminary data.</text>
</comment>
<feature type="region of interest" description="Disordered" evidence="2">
    <location>
        <begin position="756"/>
        <end position="777"/>
    </location>
</feature>
<dbReference type="GO" id="GO:0030422">
    <property type="term" value="P:siRNA processing"/>
    <property type="evidence" value="ECO:0007669"/>
    <property type="project" value="TreeGrafter"/>
</dbReference>
<evidence type="ECO:0000313" key="5">
    <source>
        <dbReference type="Proteomes" id="UP000287166"/>
    </source>
</evidence>
<feature type="compositionally biased region" description="Acidic residues" evidence="2">
    <location>
        <begin position="759"/>
        <end position="769"/>
    </location>
</feature>
<feature type="compositionally biased region" description="Basic and acidic residues" evidence="2">
    <location>
        <begin position="228"/>
        <end position="239"/>
    </location>
</feature>
<organism evidence="4 5">
    <name type="scientific">Sparassis crispa</name>
    <dbReference type="NCBI Taxonomy" id="139825"/>
    <lineage>
        <taxon>Eukaryota</taxon>
        <taxon>Fungi</taxon>
        <taxon>Dikarya</taxon>
        <taxon>Basidiomycota</taxon>
        <taxon>Agaricomycotina</taxon>
        <taxon>Agaricomycetes</taxon>
        <taxon>Polyporales</taxon>
        <taxon>Sparassidaceae</taxon>
        <taxon>Sparassis</taxon>
    </lineage>
</organism>
<dbReference type="RefSeq" id="XP_027608221.1">
    <property type="nucleotide sequence ID" value="XM_027752420.1"/>
</dbReference>
<feature type="region of interest" description="Disordered" evidence="2">
    <location>
        <begin position="29"/>
        <end position="285"/>
    </location>
</feature>
<feature type="compositionally biased region" description="Low complexity" evidence="2">
    <location>
        <begin position="132"/>
        <end position="147"/>
    </location>
</feature>
<comment type="similarity">
    <text evidence="1">Belongs to the RdRP family.</text>
</comment>
<accession>A0A401G565</accession>
<gene>
    <name evidence="4" type="ORF">SCP_0101810</name>
</gene>
<dbReference type="InParanoid" id="A0A401G565"/>
<sequence length="1276" mass="141489">MLSSDSENEFWENDTSQDRIQWFIAAAEAEAASSAHPTSSRGGTIGASNSSVKKKPRVQTSRTEEFGRSNPSSTVNSRTESKRSPSKQPDRQAGYDTDMADVEEVENMVETDTEASLSSDTSFKFSQFDSRTTSMTSVLSTPSSSTRSPRKRTLEYMDTFGRPSPPGTPSPKARKMTVQLAARASTMQTEGPQIFRRPTKAGDQLSPGQPSPMKKSISAMDSSTPRALEGRKFLRRSDSDSSAARAIANSPLTPTQSTGRKSPSKASTSGSSSTLSKSPEFASAPPKSGFVIVAHSRAIQKILDDKRIAWGVQYELARGVSQGLWSWDDVTESKLEILQGPNRTAAPLVAQVMSSGNFVTRETEADAQLWQELDREEKAIIENRSRGLGLQGEWDEKTNWYGGKLQQVASLVKTGDGRAAIYILKLEKIRMRKSTRFARFLGSRRVLQVNIPSSLKYADLPFIRKFMCQQFIVCGRIYVPFCSKEGKVYMMEINQDYERTRNTDGDQYRISLSAFVGWHNNLALNTGQPTTKWTTRFELGLSTSVPAIQFQDNGDIIYLDDKVAPYDKALKKAPPENIFTDGCGFMNGAALMQIGRQMGYSERPTALQGRVAGAKGVWLLHPDDQAPDNEPKIWIRPSQLKIKHPKLSPELSPAQLIFDLVAPPRVVVPSRLNRYAIMNLAHNGVPTKVFVELMEDGIMEIMTSLTNWTGPESMRLLWAAVCKAGRVTGMQLQRLGSVSSRALGLSGRFERDLDGQGVDLEDADDDSDNLFESTTGRDPYSGRPISIHEKVMELLQSGFSPLELPLLFTELRRVITFKIDEFLKEYHIAVPKSAEAFIVPDPYGILDEGEIHFRSSQDLKHGNEDLHPKIILGDVLIYRNPARVPSDIQKVTAVACSKLSEYLDVIVLPTKGTRSLASVLAGGDVDGDTCVCIFDPALVQHFTNPPLTTHAADFISENFKPEGTIETVGHLHSRLEGLPPVERQLELQKTLLSGLADKPVGIYSKFHEIAAYTLGYDHPDTIRNAFMFTTVLDSGKTGHKVKDDVLKLDKQRFDRGPPVCMKLGNNQDSDSGVIRVVRKDLPPFILDQLLDAGKQIHDNCMKDYDMLGEQHNIAGSRRKVDNDLLKPLRNAESLAEEMRGRGDDVFSKELKLIKEHVKTHVALWQSACHQLRPKSTFSPAKSRFPKKKTRELHEVMKSFAEGPRALPFFSRGGNLDWIKASCAYAEQSNFAFTVAFQDLCDIKAKAVGCAPVTQTFLNAMTMPSSFVKVLTQNSCA</sequence>
<dbReference type="EMBL" id="BFAD01000001">
    <property type="protein sequence ID" value="GBE77308.1"/>
    <property type="molecule type" value="Genomic_DNA"/>
</dbReference>
<feature type="domain" description="RDRP core" evidence="3">
    <location>
        <begin position="426"/>
        <end position="1045"/>
    </location>
</feature>
<evidence type="ECO:0000256" key="2">
    <source>
        <dbReference type="SAM" id="MobiDB-lite"/>
    </source>
</evidence>
<dbReference type="STRING" id="139825.A0A401G565"/>
<protein>
    <recommendedName>
        <fullName evidence="1">RNA-dependent RNA polymerase</fullName>
        <ecNumber evidence="1">2.7.7.48</ecNumber>
    </recommendedName>
</protein>
<dbReference type="Pfam" id="PF05183">
    <property type="entry name" value="RdRP"/>
    <property type="match status" value="1"/>
</dbReference>
<dbReference type="InterPro" id="IPR007855">
    <property type="entry name" value="RDRP"/>
</dbReference>
<reference evidence="4 5" key="1">
    <citation type="journal article" date="2018" name="Sci. Rep.">
        <title>Genome sequence of the cauliflower mushroom Sparassis crispa (Hanabiratake) and its association with beneficial usage.</title>
        <authorList>
            <person name="Kiyama R."/>
            <person name="Furutani Y."/>
            <person name="Kawaguchi K."/>
            <person name="Nakanishi T."/>
        </authorList>
    </citation>
    <scope>NUCLEOTIDE SEQUENCE [LARGE SCALE GENOMIC DNA]</scope>
</reference>
<dbReference type="OrthoDB" id="10055769at2759"/>
<feature type="compositionally biased region" description="Polar residues" evidence="2">
    <location>
        <begin position="36"/>
        <end position="51"/>
    </location>
</feature>
<keyword evidence="5" id="KW-1185">Reference proteome</keyword>
<dbReference type="PANTHER" id="PTHR23079:SF14">
    <property type="entry name" value="RNA-DEPENDENT RNA POLYMERASE"/>
    <property type="match status" value="1"/>
</dbReference>
<dbReference type="Proteomes" id="UP000287166">
    <property type="component" value="Unassembled WGS sequence"/>
</dbReference>
<dbReference type="PANTHER" id="PTHR23079">
    <property type="entry name" value="RNA-DEPENDENT RNA POLYMERASE"/>
    <property type="match status" value="1"/>
</dbReference>
<keyword evidence="1" id="KW-0808">Transferase</keyword>
<evidence type="ECO:0000313" key="4">
    <source>
        <dbReference type="EMBL" id="GBE77308.1"/>
    </source>
</evidence>
<evidence type="ECO:0000259" key="3">
    <source>
        <dbReference type="Pfam" id="PF05183"/>
    </source>
</evidence>
<dbReference type="GO" id="GO:0031380">
    <property type="term" value="C:nuclear RNA-directed RNA polymerase complex"/>
    <property type="evidence" value="ECO:0007669"/>
    <property type="project" value="TreeGrafter"/>
</dbReference>
<feature type="compositionally biased region" description="Low complexity" evidence="2">
    <location>
        <begin position="264"/>
        <end position="279"/>
    </location>
</feature>
<dbReference type="InterPro" id="IPR057596">
    <property type="entry name" value="RDRP_core"/>
</dbReference>
<evidence type="ECO:0000256" key="1">
    <source>
        <dbReference type="RuleBase" id="RU363098"/>
    </source>
</evidence>
<feature type="compositionally biased region" description="Acidic residues" evidence="2">
    <location>
        <begin position="98"/>
        <end position="113"/>
    </location>
</feature>
<keyword evidence="1" id="KW-0548">Nucleotidyltransferase</keyword>